<feature type="compositionally biased region" description="Low complexity" evidence="1">
    <location>
        <begin position="216"/>
        <end position="226"/>
    </location>
</feature>
<dbReference type="InterPro" id="IPR027884">
    <property type="entry name" value="DUF4614"/>
</dbReference>
<reference evidence="3 4" key="1">
    <citation type="submission" date="2020-04" db="EMBL/GenBank/DDBJ databases">
        <title>Chromosome-level genome assembly of a cyprinid fish Onychostoma macrolepis by integration of Nanopore Sequencing, Bionano and Hi-C technology.</title>
        <authorList>
            <person name="Wang D."/>
        </authorList>
    </citation>
    <scope>NUCLEOTIDE SEQUENCE [LARGE SCALE GENOMIC DNA]</scope>
    <source>
        <strain evidence="3">SWU-2019</strain>
        <tissue evidence="3">Muscle</tissue>
    </source>
</reference>
<dbReference type="InterPro" id="IPR040120">
    <property type="entry name" value="C19orf44-like"/>
</dbReference>
<dbReference type="PANTHER" id="PTHR22409:SF2">
    <property type="entry name" value="CHROMOSOME 19 OPEN READING FRAME 44"/>
    <property type="match status" value="1"/>
</dbReference>
<dbReference type="PANTHER" id="PTHR22409">
    <property type="entry name" value="CHROMOSOME 19 OPEN READING FRAME 44"/>
    <property type="match status" value="1"/>
</dbReference>
<keyword evidence="4" id="KW-1185">Reference proteome</keyword>
<feature type="region of interest" description="Disordered" evidence="1">
    <location>
        <begin position="176"/>
        <end position="278"/>
    </location>
</feature>
<proteinExistence type="predicted"/>
<evidence type="ECO:0000313" key="3">
    <source>
        <dbReference type="EMBL" id="KAF4097323.1"/>
    </source>
</evidence>
<feature type="compositionally biased region" description="Basic and acidic residues" evidence="1">
    <location>
        <begin position="345"/>
        <end position="360"/>
    </location>
</feature>
<dbReference type="AlphaFoldDB" id="A0A7J6BS67"/>
<feature type="region of interest" description="Disordered" evidence="1">
    <location>
        <begin position="1"/>
        <end position="46"/>
    </location>
</feature>
<comment type="caution">
    <text evidence="3">The sequence shown here is derived from an EMBL/GenBank/DDBJ whole genome shotgun (WGS) entry which is preliminary data.</text>
</comment>
<sequence length="600" mass="66336">MWSRGGPSSVLDRAKAQLSGQRITNKGLARDKRDVENPGKYMPPSKQMQFQDLNDIFSPSESENQELVKTTALESFSLGGGSRFLKKTSKDVTGDRLSSAPTGSPAGIDEFKLIPQRSSQSVALSRLALIENRIRKQKIKNDGPSIHTNFSEPQETCLSVQSSSDLSMTGSHFLKKTTVSAPQEQKVPERTSGPNEHKERRDSLDSDEQDMRRLLGESFSLSEGSLQNAVRQKSPQPVKKLYKKSGEKSTVPSPTPERHKVFNHQSLSPPPSRPESRIVRFTEHSVSSETDHSEIRSLDDLFPVAAALDSDDTLSERSAALDDFKLNVMTLDDLAPLPFEAAEISQEKKETQARTEDRNKKSSNISKVASPPTMEDASAAYESDFESEIPSETPQSASEISERLTDKDKDASLISEVRHSTYKSQDGDDDDHTLSQSSSSSHHSDSSLRSSLSNATVTHGPSPDRHVKEVAVQTQTDGLTYTWSSGMAAVGPSVGMTYVDPTPIASHTVSAEAIESLTAYSPAVFALNDMLRQQLELTRGFIDSTRRHYTSVIESLGPADYKYTTLEDTKEFIRTHRPPKMSIEDALEEVLQEMRDYQYS</sequence>
<feature type="region of interest" description="Disordered" evidence="1">
    <location>
        <begin position="345"/>
        <end position="467"/>
    </location>
</feature>
<evidence type="ECO:0000256" key="1">
    <source>
        <dbReference type="SAM" id="MobiDB-lite"/>
    </source>
</evidence>
<accession>A0A7J6BS67</accession>
<feature type="compositionally biased region" description="Basic and acidic residues" evidence="1">
    <location>
        <begin position="28"/>
        <end position="37"/>
    </location>
</feature>
<dbReference type="OrthoDB" id="2151530at2759"/>
<organism evidence="3 4">
    <name type="scientific">Onychostoma macrolepis</name>
    <dbReference type="NCBI Taxonomy" id="369639"/>
    <lineage>
        <taxon>Eukaryota</taxon>
        <taxon>Metazoa</taxon>
        <taxon>Chordata</taxon>
        <taxon>Craniata</taxon>
        <taxon>Vertebrata</taxon>
        <taxon>Euteleostomi</taxon>
        <taxon>Actinopterygii</taxon>
        <taxon>Neopterygii</taxon>
        <taxon>Teleostei</taxon>
        <taxon>Ostariophysi</taxon>
        <taxon>Cypriniformes</taxon>
        <taxon>Cyprinidae</taxon>
        <taxon>Acrossocheilinae</taxon>
        <taxon>Onychostoma</taxon>
    </lineage>
</organism>
<dbReference type="EMBL" id="JAAMOB010000022">
    <property type="protein sequence ID" value="KAF4097323.1"/>
    <property type="molecule type" value="Genomic_DNA"/>
</dbReference>
<feature type="compositionally biased region" description="Basic and acidic residues" evidence="1">
    <location>
        <begin position="195"/>
        <end position="215"/>
    </location>
</feature>
<evidence type="ECO:0000259" key="2">
    <source>
        <dbReference type="Pfam" id="PF15391"/>
    </source>
</evidence>
<evidence type="ECO:0000313" key="4">
    <source>
        <dbReference type="Proteomes" id="UP000579812"/>
    </source>
</evidence>
<protein>
    <recommendedName>
        <fullName evidence="2">DUF4614 domain-containing protein</fullName>
    </recommendedName>
</protein>
<gene>
    <name evidence="3" type="ORF">G5714_021331</name>
</gene>
<name>A0A7J6BS67_9TELE</name>
<feature type="compositionally biased region" description="Basic and acidic residues" evidence="1">
    <location>
        <begin position="400"/>
        <end position="419"/>
    </location>
</feature>
<dbReference type="Pfam" id="PF15391">
    <property type="entry name" value="DUF4614"/>
    <property type="match status" value="1"/>
</dbReference>
<dbReference type="Proteomes" id="UP000579812">
    <property type="component" value="Unassembled WGS sequence"/>
</dbReference>
<feature type="compositionally biased region" description="Low complexity" evidence="1">
    <location>
        <begin position="434"/>
        <end position="453"/>
    </location>
</feature>
<feature type="compositionally biased region" description="Polar residues" evidence="1">
    <location>
        <begin position="390"/>
        <end position="399"/>
    </location>
</feature>
<feature type="domain" description="DUF4614" evidence="2">
    <location>
        <begin position="407"/>
        <end position="578"/>
    </location>
</feature>